<evidence type="ECO:0000256" key="3">
    <source>
        <dbReference type="ARBA" id="ARBA00023082"/>
    </source>
</evidence>
<dbReference type="InterPro" id="IPR014284">
    <property type="entry name" value="RNA_pol_sigma-70_dom"/>
</dbReference>
<dbReference type="InterPro" id="IPR036388">
    <property type="entry name" value="WH-like_DNA-bd_sf"/>
</dbReference>
<accession>A0A1W6Z7H7</accession>
<dbReference type="InterPro" id="IPR013249">
    <property type="entry name" value="RNA_pol_sigma70_r4_t2"/>
</dbReference>
<dbReference type="Pfam" id="PF08281">
    <property type="entry name" value="Sigma70_r4_2"/>
    <property type="match status" value="1"/>
</dbReference>
<evidence type="ECO:0000313" key="8">
    <source>
        <dbReference type="EMBL" id="ARP93299.1"/>
    </source>
</evidence>
<dbReference type="KEGG" id="bgm:CAL15_02190"/>
<protein>
    <recommendedName>
        <fullName evidence="10">RNA polymerase subunit sigma-70</fullName>
    </recommendedName>
</protein>
<feature type="domain" description="RNA polymerase sigma-70 region 2" evidence="6">
    <location>
        <begin position="16"/>
        <end position="80"/>
    </location>
</feature>
<dbReference type="Pfam" id="PF04542">
    <property type="entry name" value="Sigma70_r2"/>
    <property type="match status" value="1"/>
</dbReference>
<evidence type="ECO:0008006" key="10">
    <source>
        <dbReference type="Google" id="ProtNLM"/>
    </source>
</evidence>
<gene>
    <name evidence="8" type="ORF">CAL15_02190</name>
</gene>
<keyword evidence="3" id="KW-0731">Sigma factor</keyword>
<evidence type="ECO:0000313" key="9">
    <source>
        <dbReference type="Proteomes" id="UP000194161"/>
    </source>
</evidence>
<organism evidence="8 9">
    <name type="scientific">Bordetella genomosp. 13</name>
    <dbReference type="NCBI Taxonomy" id="463040"/>
    <lineage>
        <taxon>Bacteria</taxon>
        <taxon>Pseudomonadati</taxon>
        <taxon>Pseudomonadota</taxon>
        <taxon>Betaproteobacteria</taxon>
        <taxon>Burkholderiales</taxon>
        <taxon>Alcaligenaceae</taxon>
        <taxon>Bordetella</taxon>
    </lineage>
</organism>
<dbReference type="InterPro" id="IPR039425">
    <property type="entry name" value="RNA_pol_sigma-70-like"/>
</dbReference>
<evidence type="ECO:0000259" key="6">
    <source>
        <dbReference type="Pfam" id="PF04542"/>
    </source>
</evidence>
<dbReference type="AlphaFoldDB" id="A0A1W6Z7H7"/>
<dbReference type="NCBIfam" id="TIGR02937">
    <property type="entry name" value="sigma70-ECF"/>
    <property type="match status" value="1"/>
</dbReference>
<dbReference type="Gene3D" id="1.10.1740.10">
    <property type="match status" value="1"/>
</dbReference>
<dbReference type="RefSeq" id="WP_086077136.1">
    <property type="nucleotide sequence ID" value="NZ_CP021111.1"/>
</dbReference>
<dbReference type="InterPro" id="IPR007627">
    <property type="entry name" value="RNA_pol_sigma70_r2"/>
</dbReference>
<dbReference type="InterPro" id="IPR013325">
    <property type="entry name" value="RNA_pol_sigma_r2"/>
</dbReference>
<keyword evidence="5" id="KW-0175">Coiled coil</keyword>
<dbReference type="STRING" id="463040.CAL15_02190"/>
<comment type="similarity">
    <text evidence="1">Belongs to the sigma-70 factor family. ECF subfamily.</text>
</comment>
<feature type="domain" description="RNA polymerase sigma factor 70 region 4 type 2" evidence="7">
    <location>
        <begin position="117"/>
        <end position="165"/>
    </location>
</feature>
<dbReference type="SUPFAM" id="SSF88946">
    <property type="entry name" value="Sigma2 domain of RNA polymerase sigma factors"/>
    <property type="match status" value="1"/>
</dbReference>
<dbReference type="EMBL" id="CP021111">
    <property type="protein sequence ID" value="ARP93299.1"/>
    <property type="molecule type" value="Genomic_DNA"/>
</dbReference>
<dbReference type="SUPFAM" id="SSF88659">
    <property type="entry name" value="Sigma3 and sigma4 domains of RNA polymerase sigma factors"/>
    <property type="match status" value="1"/>
</dbReference>
<dbReference type="OrthoDB" id="8589148at2"/>
<evidence type="ECO:0000256" key="4">
    <source>
        <dbReference type="ARBA" id="ARBA00023163"/>
    </source>
</evidence>
<dbReference type="Gene3D" id="1.10.10.10">
    <property type="entry name" value="Winged helix-like DNA-binding domain superfamily/Winged helix DNA-binding domain"/>
    <property type="match status" value="1"/>
</dbReference>
<sequence length="176" mass="19724">MTTNLASLKALLVARYDELKGQLSRRLGNPELAGDALQETWLHLHGKEAASTEINAVHNPTAYLLRVASNLAVDEHRSVERFVSVGEIEAFADALVTDDPGRVPTPARIAESRETIQAMARLIEHMPARRREVFMAVRLEGLPQYEVAAQMGISLRVVERELQRAQEQIAQYVKRM</sequence>
<evidence type="ECO:0000256" key="1">
    <source>
        <dbReference type="ARBA" id="ARBA00010641"/>
    </source>
</evidence>
<proteinExistence type="inferred from homology"/>
<keyword evidence="9" id="KW-1185">Reference proteome</keyword>
<keyword evidence="4" id="KW-0804">Transcription</keyword>
<reference evidence="8 9" key="1">
    <citation type="submission" date="2017-05" db="EMBL/GenBank/DDBJ databases">
        <title>Complete and WGS of Bordetella genogroups.</title>
        <authorList>
            <person name="Spilker T."/>
            <person name="LiPuma J."/>
        </authorList>
    </citation>
    <scope>NUCLEOTIDE SEQUENCE [LARGE SCALE GENOMIC DNA]</scope>
    <source>
        <strain evidence="8 9">AU7206</strain>
    </source>
</reference>
<dbReference type="GO" id="GO:0003677">
    <property type="term" value="F:DNA binding"/>
    <property type="evidence" value="ECO:0007669"/>
    <property type="project" value="InterPro"/>
</dbReference>
<evidence type="ECO:0000256" key="5">
    <source>
        <dbReference type="SAM" id="Coils"/>
    </source>
</evidence>
<feature type="coiled-coil region" evidence="5">
    <location>
        <begin position="148"/>
        <end position="175"/>
    </location>
</feature>
<name>A0A1W6Z7H7_9BORD</name>
<dbReference type="Proteomes" id="UP000194161">
    <property type="component" value="Chromosome"/>
</dbReference>
<dbReference type="PANTHER" id="PTHR43133:SF63">
    <property type="entry name" value="RNA POLYMERASE SIGMA FACTOR FECI-RELATED"/>
    <property type="match status" value="1"/>
</dbReference>
<dbReference type="GO" id="GO:0006352">
    <property type="term" value="P:DNA-templated transcription initiation"/>
    <property type="evidence" value="ECO:0007669"/>
    <property type="project" value="InterPro"/>
</dbReference>
<evidence type="ECO:0000256" key="2">
    <source>
        <dbReference type="ARBA" id="ARBA00023015"/>
    </source>
</evidence>
<dbReference type="PANTHER" id="PTHR43133">
    <property type="entry name" value="RNA POLYMERASE ECF-TYPE SIGMA FACTO"/>
    <property type="match status" value="1"/>
</dbReference>
<keyword evidence="2" id="KW-0805">Transcription regulation</keyword>
<dbReference type="InterPro" id="IPR013324">
    <property type="entry name" value="RNA_pol_sigma_r3/r4-like"/>
</dbReference>
<evidence type="ECO:0000259" key="7">
    <source>
        <dbReference type="Pfam" id="PF08281"/>
    </source>
</evidence>
<dbReference type="GO" id="GO:0016987">
    <property type="term" value="F:sigma factor activity"/>
    <property type="evidence" value="ECO:0007669"/>
    <property type="project" value="UniProtKB-KW"/>
</dbReference>